<feature type="compositionally biased region" description="Basic and acidic residues" evidence="7">
    <location>
        <begin position="517"/>
        <end position="536"/>
    </location>
</feature>
<feature type="compositionally biased region" description="Acidic residues" evidence="7">
    <location>
        <begin position="309"/>
        <end position="318"/>
    </location>
</feature>
<gene>
    <name evidence="10" type="ORF">PANT_9d00366</name>
</gene>
<dbReference type="Pfam" id="PF23615">
    <property type="entry name" value="Chromo_MIT1"/>
    <property type="match status" value="1"/>
</dbReference>
<keyword evidence="3" id="KW-0547">Nucleotide-binding</keyword>
<evidence type="ECO:0000313" key="10">
    <source>
        <dbReference type="EMBL" id="GAC73980.1"/>
    </source>
</evidence>
<reference evidence="11" key="1">
    <citation type="journal article" date="2013" name="Genome Announc.">
        <title>Genome sequence of the basidiomycetous yeast Pseudozyma antarctica T-34, a producer of the glycolipid biosurfactants mannosylerythritol lipids.</title>
        <authorList>
            <person name="Morita T."/>
            <person name="Koike H."/>
            <person name="Koyama Y."/>
            <person name="Hagiwara H."/>
            <person name="Ito E."/>
            <person name="Fukuoka T."/>
            <person name="Imura T."/>
            <person name="Machida M."/>
            <person name="Kitamoto D."/>
        </authorList>
    </citation>
    <scope>NUCLEOTIDE SEQUENCE [LARGE SCALE GENOMIC DNA]</scope>
    <source>
        <strain evidence="11">T-34</strain>
    </source>
</reference>
<evidence type="ECO:0000256" key="1">
    <source>
        <dbReference type="ARBA" id="ARBA00004123"/>
    </source>
</evidence>
<feature type="region of interest" description="Disordered" evidence="7">
    <location>
        <begin position="446"/>
        <end position="471"/>
    </location>
</feature>
<dbReference type="GO" id="GO:0140658">
    <property type="term" value="F:ATP-dependent chromatin remodeler activity"/>
    <property type="evidence" value="ECO:0007669"/>
    <property type="project" value="TreeGrafter"/>
</dbReference>
<keyword evidence="6" id="KW-0539">Nucleus</keyword>
<dbReference type="GO" id="GO:0042393">
    <property type="term" value="F:histone binding"/>
    <property type="evidence" value="ECO:0007669"/>
    <property type="project" value="TreeGrafter"/>
</dbReference>
<dbReference type="GO" id="GO:0000785">
    <property type="term" value="C:chromatin"/>
    <property type="evidence" value="ECO:0007669"/>
    <property type="project" value="TreeGrafter"/>
</dbReference>
<dbReference type="GO" id="GO:0003677">
    <property type="term" value="F:DNA binding"/>
    <property type="evidence" value="ECO:0007669"/>
    <property type="project" value="TreeGrafter"/>
</dbReference>
<dbReference type="Gene3D" id="3.40.50.10810">
    <property type="entry name" value="Tandem AAA-ATPase domain"/>
    <property type="match status" value="1"/>
</dbReference>
<dbReference type="Pfam" id="PF00271">
    <property type="entry name" value="Helicase_C"/>
    <property type="match status" value="1"/>
</dbReference>
<dbReference type="InterPro" id="IPR049730">
    <property type="entry name" value="SNF2/RAD54-like_C"/>
</dbReference>
<dbReference type="GO" id="GO:0003682">
    <property type="term" value="F:chromatin binding"/>
    <property type="evidence" value="ECO:0007669"/>
    <property type="project" value="TreeGrafter"/>
</dbReference>
<dbReference type="InterPro" id="IPR056616">
    <property type="entry name" value="Chromo_MIT1"/>
</dbReference>
<dbReference type="InterPro" id="IPR001650">
    <property type="entry name" value="Helicase_C-like"/>
</dbReference>
<dbReference type="EMBL" id="DF196775">
    <property type="protein sequence ID" value="GAC73980.1"/>
    <property type="molecule type" value="Genomic_DNA"/>
</dbReference>
<dbReference type="SMART" id="SM00298">
    <property type="entry name" value="CHROMO"/>
    <property type="match status" value="2"/>
</dbReference>
<dbReference type="STRING" id="1151754.M9M1Q7"/>
<feature type="domain" description="Helicase ATP-binding" evidence="8">
    <location>
        <begin position="1028"/>
        <end position="1207"/>
    </location>
</feature>
<feature type="compositionally biased region" description="Basic residues" evidence="7">
    <location>
        <begin position="383"/>
        <end position="397"/>
    </location>
</feature>
<dbReference type="GO" id="GO:0016887">
    <property type="term" value="F:ATP hydrolysis activity"/>
    <property type="evidence" value="ECO:0007669"/>
    <property type="project" value="TreeGrafter"/>
</dbReference>
<dbReference type="CDD" id="cd18793">
    <property type="entry name" value="SF2_C_SNF"/>
    <property type="match status" value="1"/>
</dbReference>
<feature type="compositionally biased region" description="Acidic residues" evidence="7">
    <location>
        <begin position="194"/>
        <end position="203"/>
    </location>
</feature>
<feature type="region of interest" description="Disordered" evidence="7">
    <location>
        <begin position="514"/>
        <end position="537"/>
    </location>
</feature>
<dbReference type="OrthoDB" id="5857104at2759"/>
<dbReference type="SMART" id="SM00490">
    <property type="entry name" value="HELICc"/>
    <property type="match status" value="1"/>
</dbReference>
<dbReference type="SMART" id="SM00487">
    <property type="entry name" value="DEXDc"/>
    <property type="match status" value="1"/>
</dbReference>
<protein>
    <submittedName>
        <fullName evidence="10">Hydroxysteroid 17-beta dehydrogenase 11</fullName>
    </submittedName>
</protein>
<feature type="compositionally biased region" description="Basic and acidic residues" evidence="7">
    <location>
        <begin position="1614"/>
        <end position="1626"/>
    </location>
</feature>
<feature type="compositionally biased region" description="Polar residues" evidence="7">
    <location>
        <begin position="221"/>
        <end position="232"/>
    </location>
</feature>
<proteinExistence type="predicted"/>
<keyword evidence="2" id="KW-0677">Repeat</keyword>
<dbReference type="GO" id="GO:0005634">
    <property type="term" value="C:nucleus"/>
    <property type="evidence" value="ECO:0007669"/>
    <property type="project" value="UniProtKB-SubCell"/>
</dbReference>
<dbReference type="Proteomes" id="UP000011976">
    <property type="component" value="Unassembled WGS sequence"/>
</dbReference>
<dbReference type="CDD" id="cd17919">
    <property type="entry name" value="DEXHc_Snf"/>
    <property type="match status" value="1"/>
</dbReference>
<feature type="compositionally biased region" description="Low complexity" evidence="7">
    <location>
        <begin position="282"/>
        <end position="291"/>
    </location>
</feature>
<feature type="compositionally biased region" description="Acidic residues" evidence="7">
    <location>
        <begin position="236"/>
        <end position="269"/>
    </location>
</feature>
<organism evidence="10 11">
    <name type="scientific">Pseudozyma antarctica (strain T-34)</name>
    <name type="common">Yeast</name>
    <name type="synonym">Candida antarctica</name>
    <dbReference type="NCBI Taxonomy" id="1151754"/>
    <lineage>
        <taxon>Eukaryota</taxon>
        <taxon>Fungi</taxon>
        <taxon>Dikarya</taxon>
        <taxon>Basidiomycota</taxon>
        <taxon>Ustilaginomycotina</taxon>
        <taxon>Ustilaginomycetes</taxon>
        <taxon>Ustilaginales</taxon>
        <taxon>Ustilaginaceae</taxon>
        <taxon>Moesziomyces</taxon>
    </lineage>
</organism>
<dbReference type="PROSITE" id="PS51192">
    <property type="entry name" value="HELICASE_ATP_BIND_1"/>
    <property type="match status" value="1"/>
</dbReference>
<evidence type="ECO:0000256" key="4">
    <source>
        <dbReference type="ARBA" id="ARBA00022801"/>
    </source>
</evidence>
<feature type="compositionally biased region" description="Polar residues" evidence="7">
    <location>
        <begin position="368"/>
        <end position="377"/>
    </location>
</feature>
<accession>M9M1Q7</accession>
<dbReference type="GO" id="GO:0005524">
    <property type="term" value="F:ATP binding"/>
    <property type="evidence" value="ECO:0007669"/>
    <property type="project" value="UniProtKB-KW"/>
</dbReference>
<dbReference type="InterPro" id="IPR014001">
    <property type="entry name" value="Helicase_ATP-bd"/>
</dbReference>
<dbReference type="InterPro" id="IPR013083">
    <property type="entry name" value="Znf_RING/FYVE/PHD"/>
</dbReference>
<feature type="compositionally biased region" description="Acidic residues" evidence="7">
    <location>
        <begin position="91"/>
        <end position="113"/>
    </location>
</feature>
<feature type="compositionally biased region" description="Acidic residues" evidence="7">
    <location>
        <begin position="451"/>
        <end position="461"/>
    </location>
</feature>
<feature type="region of interest" description="Disordered" evidence="7">
    <location>
        <begin position="1614"/>
        <end position="1678"/>
    </location>
</feature>
<dbReference type="InterPro" id="IPR000953">
    <property type="entry name" value="Chromo/chromo_shadow_dom"/>
</dbReference>
<evidence type="ECO:0000259" key="8">
    <source>
        <dbReference type="PROSITE" id="PS51192"/>
    </source>
</evidence>
<dbReference type="PANTHER" id="PTHR45623:SF17">
    <property type="entry name" value="CHROMODOMAIN-HELICASE-DNA-BINDING PROTEIN 3-RELATED"/>
    <property type="match status" value="1"/>
</dbReference>
<dbReference type="PROSITE" id="PS51194">
    <property type="entry name" value="HELICASE_CTER"/>
    <property type="match status" value="1"/>
</dbReference>
<sequence length="1984" mass="222162">MPPASRATRTKKEPAAIDLSFLSSDEEFAAFRTDSPKKATQSNRASRAQNSTTRTKSAPRTTSSRGQAARHTNGSSSRSAPRRRLSPVHFDDDDDDDDDSDDVQQDDSDEQVSSDEPQVSQSTQTRRLRRGSAVVSQKQTRSRAAPAPPPAPATRSRRPLLANYSDFDSDDGDHGRRSTTRAPASRKLRGLEDFVVDDSEDDDPPQHNNKRSTRSAAPSRPTRSVSTRQQKAAATESDDEEQDEDDDAEEEEEEEEQEDEEDNDDDDDLTFGSSARARNRPTRANPRANRPTARRPKVKRDDTDYWMDLNDDDSTSTDEDQHMSNDDDESEDDELVDSDEVEFIRRANNKRSAPSRSSKASKRPRNAPRSSATSTRRTNARSVPRRKASSRPPRPLRMRFALQQDLPEPSLDEPDNPTPPVIDMRTETTLLEDHTFVDGVPAICSSSEHEAEQEEEQELESASEQGYSSTASYSQEAELMAADQPCIDRHWPGCKRCKDGPALPLYNKALTTLKRQQTREQNKRLNKSPDRIDSRGRQRKALIDDAWGALTPVQQTQEWIEVLEDRGGWFECSTCSVSWHWGCLPLDSQKSILHTINTEATRRHRSIFGQSAPPPDPVRRIDVDEFVNTASCPDCAGYAAFCTHCKSDVNGHRTTEEQLGITQAMLDAYPKPPTNLTATRLFRCRRCSRPSHYECIARASDQDDPSAEHAAKLAQDGGWLCADCHRWPAVDKIIAWRPLDRSQWNDDSNRAYAVLHPRENLPREYLVKFKDRSYRETEWVPHDWLRILHQMALMQFLAKGSRLELEPAELVDSDQALANARKSRASLALGGGGAGRAPVEGRAVTRSVKKTLKVDDKGDVDIGPPSPMHDAQRRIPKAWKTPDRILAVKFYSSIKNEDGDDERSGDMVDSDSISRHKLDPSDYLRSWQHVAKLYIKWQDQPYEDATWEDPPTRRKQADVFYEAQEAYRAFLVAQQIVFPALTQDEKRRKRERRLARSGSGFRALDDQPSCVQGGDLIDFQLEGVNWLRYGWYHQKPGILADEMGLGKTVQVITFLASIWKEGKAGPFLVVVPNSTLPNWMREFEKWMPQFRVVPYWGESEARDMISRYEFFHSKKALAQMDEATRAIKFHVVVAADSTVRLDSLPLRKVESWDVIIVDEGQNLKSGKSLLLKRLNELHAEHRVIMTGTPLNNNTTELFNLLNWLEPGGQWKDVKALEAEYSALKPEVIEELQQRLRPYFLRRLKKEVLDLPPKIELIVPTSLRPIQKRIYRSILESNVEDIQALAASRGPGGKRNKKSTFTNLNNTLMQLRKCIQHPYLIAPDLETREDEANYEATWEHQRLIDASGKLSLLQRLLPKLKAGGHRILLFSQFVINLDIVEVFLRGEGYKFLRLDGDVGQKQRQKGIDAFNAPDSPYFVYMISTRAGGVGINLATADTVIIMDPDWNPHVDMQAIARAHRIGQTKKLLVFTLMCKATVEERILQGAKRKMMLDHLIVQNLNNEEETPMELESILKFGAQALFAEGGTEESERDVRYSDKDLDSLLMRREDAEDEPVAEAAAQGEGEGKGTFSYARVWEADASAATTAAVAPTAVVDDDFWADLLQKHRDDAAKRAAEAREKELAEKRASRRDRIRSMLEEEADKEAEPAPAKGKRGRPKKVPQQVVDEDWRATADAGSDSDDYEMIDAVLQDEEDLPAVQALRRRQINSSNAAFAAAAAAVAVSAAATAVTVATAQSAAQSSAAGSGDEELTKTARLAVENPTSRSAPSLVLYVQGFMEGRMERTPYLQAKLSIRNSLEDARQFVDPDTMAVASAVVASPAKPTNRVSAALSRLSAFSGGSPRTVDVSRRDLGRLSMDVVVSSRKPRIKSSRSSAGTPRLSVAPSVDGSVAESVVESDEAPSEQTCIICGGEFHFLNRCPAMQDTNRASARWFQLCDQLRVLLERGRGHADADVATIKTTIRVMAIKLNGPSALAGQAVLVPPFE</sequence>
<dbReference type="SUPFAM" id="SSF52540">
    <property type="entry name" value="P-loop containing nucleoside triphosphate hydrolases"/>
    <property type="match status" value="2"/>
</dbReference>
<dbReference type="InterPro" id="IPR000330">
    <property type="entry name" value="SNF2_N"/>
</dbReference>
<keyword evidence="4" id="KW-0378">Hydrolase</keyword>
<keyword evidence="5" id="KW-0067">ATP-binding</keyword>
<dbReference type="InterPro" id="IPR038718">
    <property type="entry name" value="SNF2-like_sf"/>
</dbReference>
<evidence type="ECO:0000256" key="6">
    <source>
        <dbReference type="ARBA" id="ARBA00023242"/>
    </source>
</evidence>
<dbReference type="Gene3D" id="3.30.40.10">
    <property type="entry name" value="Zinc/RING finger domain, C3HC4 (zinc finger)"/>
    <property type="match status" value="1"/>
</dbReference>
<feature type="compositionally biased region" description="Polar residues" evidence="7">
    <location>
        <begin position="38"/>
        <end position="74"/>
    </location>
</feature>
<evidence type="ECO:0000259" key="9">
    <source>
        <dbReference type="PROSITE" id="PS51194"/>
    </source>
</evidence>
<name>M9M1Q7_PSEA3</name>
<evidence type="ECO:0000313" key="11">
    <source>
        <dbReference type="Proteomes" id="UP000011976"/>
    </source>
</evidence>
<evidence type="ECO:0000256" key="7">
    <source>
        <dbReference type="SAM" id="MobiDB-lite"/>
    </source>
</evidence>
<dbReference type="Gene3D" id="3.40.50.300">
    <property type="entry name" value="P-loop containing nucleotide triphosphate hydrolases"/>
    <property type="match status" value="1"/>
</dbReference>
<evidence type="ECO:0000256" key="5">
    <source>
        <dbReference type="ARBA" id="ARBA00022840"/>
    </source>
</evidence>
<comment type="subcellular location">
    <subcellularLocation>
        <location evidence="1">Nucleus</location>
    </subcellularLocation>
</comment>
<evidence type="ECO:0000256" key="2">
    <source>
        <dbReference type="ARBA" id="ARBA00022737"/>
    </source>
</evidence>
<dbReference type="SUPFAM" id="SSF54160">
    <property type="entry name" value="Chromo domain-like"/>
    <property type="match status" value="2"/>
</dbReference>
<dbReference type="PANTHER" id="PTHR45623">
    <property type="entry name" value="CHROMODOMAIN-HELICASE-DNA-BINDING PROTEIN 3-RELATED-RELATED"/>
    <property type="match status" value="1"/>
</dbReference>
<feature type="region of interest" description="Disordered" evidence="7">
    <location>
        <begin position="32"/>
        <end position="423"/>
    </location>
</feature>
<evidence type="ECO:0000256" key="3">
    <source>
        <dbReference type="ARBA" id="ARBA00022741"/>
    </source>
</evidence>
<feature type="compositionally biased region" description="Acidic residues" evidence="7">
    <location>
        <begin position="326"/>
        <end position="341"/>
    </location>
</feature>
<dbReference type="InterPro" id="IPR016197">
    <property type="entry name" value="Chromo-like_dom_sf"/>
</dbReference>
<dbReference type="Gene3D" id="2.40.50.40">
    <property type="match status" value="1"/>
</dbReference>
<feature type="domain" description="Helicase C-terminal" evidence="9">
    <location>
        <begin position="1351"/>
        <end position="1513"/>
    </location>
</feature>
<dbReference type="Pfam" id="PF00176">
    <property type="entry name" value="SNF2-rel_dom"/>
    <property type="match status" value="1"/>
</dbReference>
<dbReference type="InterPro" id="IPR027417">
    <property type="entry name" value="P-loop_NTPase"/>
</dbReference>